<dbReference type="SUPFAM" id="SSF57196">
    <property type="entry name" value="EGF/Laminin"/>
    <property type="match status" value="1"/>
</dbReference>
<dbReference type="SUPFAM" id="SSF49854">
    <property type="entry name" value="Spermadhesin, CUB domain"/>
    <property type="match status" value="1"/>
</dbReference>
<keyword evidence="3" id="KW-0677">Repeat</keyword>
<dbReference type="CDD" id="cd00054">
    <property type="entry name" value="EGF_CA"/>
    <property type="match status" value="1"/>
</dbReference>
<dbReference type="GO" id="GO:0005509">
    <property type="term" value="F:calcium ion binding"/>
    <property type="evidence" value="ECO:0007669"/>
    <property type="project" value="InterPro"/>
</dbReference>
<name>A0A3Q3E7X1_9LABR</name>
<dbReference type="AlphaFoldDB" id="A0A3Q3E7X1"/>
<evidence type="ECO:0000313" key="12">
    <source>
        <dbReference type="Proteomes" id="UP000261660"/>
    </source>
</evidence>
<evidence type="ECO:0000256" key="3">
    <source>
        <dbReference type="ARBA" id="ARBA00022737"/>
    </source>
</evidence>
<dbReference type="GeneTree" id="ENSGT01110000267296"/>
<dbReference type="InterPro" id="IPR049883">
    <property type="entry name" value="NOTCH1_EGF-like"/>
</dbReference>
<feature type="domain" description="EGF-like" evidence="10">
    <location>
        <begin position="499"/>
        <end position="537"/>
    </location>
</feature>
<dbReference type="PROSITE" id="PS01187">
    <property type="entry name" value="EGF_CA"/>
    <property type="match status" value="1"/>
</dbReference>
<keyword evidence="2 8" id="KW-0732">Signal</keyword>
<dbReference type="FunFam" id="2.10.25.10:FF:000038">
    <property type="entry name" value="Fibrillin 2"/>
    <property type="match status" value="1"/>
</dbReference>
<dbReference type="PROSITE" id="PS01180">
    <property type="entry name" value="CUB"/>
    <property type="match status" value="1"/>
</dbReference>
<keyword evidence="12" id="KW-1185">Reference proteome</keyword>
<feature type="domain" description="CUB" evidence="9">
    <location>
        <begin position="53"/>
        <end position="165"/>
    </location>
</feature>
<organism evidence="11 12">
    <name type="scientific">Labrus bergylta</name>
    <name type="common">ballan wrasse</name>
    <dbReference type="NCBI Taxonomy" id="56723"/>
    <lineage>
        <taxon>Eukaryota</taxon>
        <taxon>Metazoa</taxon>
        <taxon>Chordata</taxon>
        <taxon>Craniata</taxon>
        <taxon>Vertebrata</taxon>
        <taxon>Euteleostomi</taxon>
        <taxon>Actinopterygii</taxon>
        <taxon>Neopterygii</taxon>
        <taxon>Teleostei</taxon>
        <taxon>Neoteleostei</taxon>
        <taxon>Acanthomorphata</taxon>
        <taxon>Eupercaria</taxon>
        <taxon>Labriformes</taxon>
        <taxon>Labridae</taxon>
        <taxon>Labrus</taxon>
    </lineage>
</organism>
<reference evidence="11" key="2">
    <citation type="submission" date="2025-09" db="UniProtKB">
        <authorList>
            <consortium name="Ensembl"/>
        </authorList>
    </citation>
    <scope>IDENTIFICATION</scope>
</reference>
<dbReference type="InterPro" id="IPR000152">
    <property type="entry name" value="EGF-type_Asp/Asn_hydroxyl_site"/>
</dbReference>
<feature type="compositionally biased region" description="Low complexity" evidence="6">
    <location>
        <begin position="278"/>
        <end position="291"/>
    </location>
</feature>
<reference evidence="11" key="1">
    <citation type="submission" date="2025-08" db="UniProtKB">
        <authorList>
            <consortium name="Ensembl"/>
        </authorList>
    </citation>
    <scope>IDENTIFICATION</scope>
</reference>
<feature type="transmembrane region" description="Helical" evidence="7">
    <location>
        <begin position="562"/>
        <end position="585"/>
    </location>
</feature>
<feature type="region of interest" description="Disordered" evidence="6">
    <location>
        <begin position="188"/>
        <end position="209"/>
    </location>
</feature>
<dbReference type="PROSITE" id="PS00010">
    <property type="entry name" value="ASX_HYDROXYL"/>
    <property type="match status" value="1"/>
</dbReference>
<keyword evidence="7" id="KW-0812">Transmembrane</keyword>
<dbReference type="CDD" id="cd00041">
    <property type="entry name" value="CUB"/>
    <property type="match status" value="1"/>
</dbReference>
<dbReference type="STRING" id="56723.ENSLBEP00000003158"/>
<accession>A0A3Q3E7X1</accession>
<dbReference type="InterPro" id="IPR000859">
    <property type="entry name" value="CUB_dom"/>
</dbReference>
<dbReference type="InterPro" id="IPR000742">
    <property type="entry name" value="EGF"/>
</dbReference>
<evidence type="ECO:0000256" key="2">
    <source>
        <dbReference type="ARBA" id="ARBA00022729"/>
    </source>
</evidence>
<sequence>MQQRKNYGFKIQLLIFLLIFWKHCNSQMHSEEDNTSPEGPEAEGGAFFALRSCHQMLQGYSGEFFSPDYLCSNPPLWCNWTIKVDPGKRIHLHLEDLTPDDTCHLKQDQVHVDEPVGLFPGHKVLQKCWKEAKFTSFSNTLYVVLLIGGRPGSPYRGFTGRYQAFGPPVFYDPLQEFTLRNRKLEPSAGANEFEMNREHVESDSQDYSQRVNPDQIYDYYDQHADMTPELPWEEKEQTDNEPLSFTQVDEHQQRALVNYSHIHPITAGPTVLTSTQESSRSGRGADSSDQSEPAESSQHNQISQPTRTPTTIQMNIETDSKQPEEAAVSEEENRKVVSVALDQPPPPSEGPEPEEPEPTHRHPNMVEQLSDHRGNYNSRNHSEIAHLPGDHLFEVAVEVHFQQDLEESSEKLSMSLQQPIKAVVIKKLEALHSLLSVSFKRVKRISVGALCILWLQIRQRPGDLQLRRAVDSLQQLTTTPINIRGRAEIGVIMSMSIADVNECGTQLVMCDVNADCKNHFGTYECRCRSGFRDASRVGTGGSVCADVKEAGCSSGLSSETKVVYVLSFLLSCLILLLLGAAGTLYHRHHQGAFLIRCHSNISHHDPNNNNNNHHRHEGDPDLTPLPPPPPAWSFREGWPQVKECLPPVDLPLLRFSPLLQPDGYTEPQEGKKM</sequence>
<dbReference type="Proteomes" id="UP000261660">
    <property type="component" value="Unplaced"/>
</dbReference>
<protein>
    <submittedName>
        <fullName evidence="11">Uncharacterized LOC109988225</fullName>
    </submittedName>
</protein>
<feature type="compositionally biased region" description="Polar residues" evidence="6">
    <location>
        <begin position="293"/>
        <end position="317"/>
    </location>
</feature>
<dbReference type="InterPro" id="IPR018097">
    <property type="entry name" value="EGF_Ca-bd_CS"/>
</dbReference>
<feature type="signal peptide" evidence="8">
    <location>
        <begin position="1"/>
        <end position="26"/>
    </location>
</feature>
<keyword evidence="1 5" id="KW-0245">EGF-like domain</keyword>
<evidence type="ECO:0000256" key="7">
    <source>
        <dbReference type="SAM" id="Phobius"/>
    </source>
</evidence>
<dbReference type="Gene3D" id="2.10.25.10">
    <property type="entry name" value="Laminin"/>
    <property type="match status" value="1"/>
</dbReference>
<dbReference type="Pfam" id="PF00431">
    <property type="entry name" value="CUB"/>
    <property type="match status" value="1"/>
</dbReference>
<dbReference type="Pfam" id="PF07645">
    <property type="entry name" value="EGF_CA"/>
    <property type="match status" value="1"/>
</dbReference>
<feature type="region of interest" description="Disordered" evidence="6">
    <location>
        <begin position="605"/>
        <end position="630"/>
    </location>
</feature>
<feature type="region of interest" description="Disordered" evidence="6">
    <location>
        <begin position="267"/>
        <end position="365"/>
    </location>
</feature>
<evidence type="ECO:0000313" key="11">
    <source>
        <dbReference type="Ensembl" id="ENSLBEP00000003158.1"/>
    </source>
</evidence>
<evidence type="ECO:0000259" key="9">
    <source>
        <dbReference type="PROSITE" id="PS01180"/>
    </source>
</evidence>
<proteinExistence type="predicted"/>
<evidence type="ECO:0000256" key="5">
    <source>
        <dbReference type="PROSITE-ProRule" id="PRU00076"/>
    </source>
</evidence>
<dbReference type="InterPro" id="IPR035914">
    <property type="entry name" value="Sperma_CUB_dom_sf"/>
</dbReference>
<feature type="chain" id="PRO_5018714957" evidence="8">
    <location>
        <begin position="27"/>
        <end position="673"/>
    </location>
</feature>
<dbReference type="OrthoDB" id="2015116at2759"/>
<comment type="caution">
    <text evidence="5">Lacks conserved residue(s) required for the propagation of feature annotation.</text>
</comment>
<keyword evidence="7" id="KW-1133">Transmembrane helix</keyword>
<dbReference type="Ensembl" id="ENSLBET00000003325.1">
    <property type="protein sequence ID" value="ENSLBEP00000003158.1"/>
    <property type="gene ID" value="ENSLBEG00000002466.1"/>
</dbReference>
<evidence type="ECO:0000256" key="8">
    <source>
        <dbReference type="SAM" id="SignalP"/>
    </source>
</evidence>
<dbReference type="InParanoid" id="A0A3Q3E7X1"/>
<dbReference type="SMART" id="SM00042">
    <property type="entry name" value="CUB"/>
    <property type="match status" value="1"/>
</dbReference>
<evidence type="ECO:0000256" key="1">
    <source>
        <dbReference type="ARBA" id="ARBA00022536"/>
    </source>
</evidence>
<keyword evidence="7" id="KW-0472">Membrane</keyword>
<dbReference type="Gene3D" id="2.60.120.290">
    <property type="entry name" value="Spermadhesin, CUB domain"/>
    <property type="match status" value="1"/>
</dbReference>
<dbReference type="InterPro" id="IPR001881">
    <property type="entry name" value="EGF-like_Ca-bd_dom"/>
</dbReference>
<evidence type="ECO:0000256" key="4">
    <source>
        <dbReference type="ARBA" id="ARBA00023157"/>
    </source>
</evidence>
<dbReference type="PROSITE" id="PS50026">
    <property type="entry name" value="EGF_3"/>
    <property type="match status" value="1"/>
</dbReference>
<evidence type="ECO:0000256" key="6">
    <source>
        <dbReference type="SAM" id="MobiDB-lite"/>
    </source>
</evidence>
<evidence type="ECO:0000259" key="10">
    <source>
        <dbReference type="PROSITE" id="PS50026"/>
    </source>
</evidence>
<dbReference type="GO" id="GO:0030855">
    <property type="term" value="P:epithelial cell differentiation"/>
    <property type="evidence" value="ECO:0007669"/>
    <property type="project" value="UniProtKB-ARBA"/>
</dbReference>
<dbReference type="SMART" id="SM00179">
    <property type="entry name" value="EGF_CA"/>
    <property type="match status" value="1"/>
</dbReference>
<keyword evidence="4" id="KW-1015">Disulfide bond</keyword>